<evidence type="ECO:0000313" key="2">
    <source>
        <dbReference type="Proteomes" id="UP000605846"/>
    </source>
</evidence>
<dbReference type="EMBL" id="JABAYA010000108">
    <property type="protein sequence ID" value="KAF7724900.1"/>
    <property type="molecule type" value="Genomic_DNA"/>
</dbReference>
<dbReference type="PANTHER" id="PTHR36978:SF4">
    <property type="entry name" value="P-LOOP CONTAINING NUCLEOSIDE TRIPHOSPHATE HYDROLASE PROTEIN"/>
    <property type="match status" value="1"/>
</dbReference>
<gene>
    <name evidence="1" type="ORF">EC973_000559</name>
</gene>
<organism evidence="1 2">
    <name type="scientific">Apophysomyces ossiformis</name>
    <dbReference type="NCBI Taxonomy" id="679940"/>
    <lineage>
        <taxon>Eukaryota</taxon>
        <taxon>Fungi</taxon>
        <taxon>Fungi incertae sedis</taxon>
        <taxon>Mucoromycota</taxon>
        <taxon>Mucoromycotina</taxon>
        <taxon>Mucoromycetes</taxon>
        <taxon>Mucorales</taxon>
        <taxon>Mucorineae</taxon>
        <taxon>Mucoraceae</taxon>
        <taxon>Apophysomyces</taxon>
    </lineage>
</organism>
<protein>
    <recommendedName>
        <fullName evidence="3">P-loop containing nucleoside triphosphate hydrolase protein</fullName>
    </recommendedName>
</protein>
<dbReference type="SUPFAM" id="SSF52540">
    <property type="entry name" value="P-loop containing nucleoside triphosphate hydrolases"/>
    <property type="match status" value="1"/>
</dbReference>
<reference evidence="1" key="1">
    <citation type="submission" date="2020-01" db="EMBL/GenBank/DDBJ databases">
        <title>Genome Sequencing of Three Apophysomyces-Like Fungal Strains Confirms a Novel Fungal Genus in the Mucoromycota with divergent Burkholderia-like Endosymbiotic Bacteria.</title>
        <authorList>
            <person name="Stajich J.E."/>
            <person name="Macias A.M."/>
            <person name="Carter-House D."/>
            <person name="Lovett B."/>
            <person name="Kasson L.R."/>
            <person name="Berry K."/>
            <person name="Grigoriev I."/>
            <person name="Chang Y."/>
            <person name="Spatafora J."/>
            <person name="Kasson M.T."/>
        </authorList>
    </citation>
    <scope>NUCLEOTIDE SEQUENCE</scope>
    <source>
        <strain evidence="1">NRRL A-21654</strain>
    </source>
</reference>
<dbReference type="AlphaFoldDB" id="A0A8H7ENQ8"/>
<dbReference type="InterPro" id="IPR027417">
    <property type="entry name" value="P-loop_NTPase"/>
</dbReference>
<dbReference type="Pfam" id="PF17784">
    <property type="entry name" value="Sulfotransfer_4"/>
    <property type="match status" value="1"/>
</dbReference>
<proteinExistence type="predicted"/>
<keyword evidence="2" id="KW-1185">Reference proteome</keyword>
<name>A0A8H7ENQ8_9FUNG</name>
<evidence type="ECO:0000313" key="1">
    <source>
        <dbReference type="EMBL" id="KAF7724900.1"/>
    </source>
</evidence>
<dbReference type="InterPro" id="IPR040632">
    <property type="entry name" value="Sulfotransfer_4"/>
</dbReference>
<comment type="caution">
    <text evidence="1">The sequence shown here is derived from an EMBL/GenBank/DDBJ whole genome shotgun (WGS) entry which is preliminary data.</text>
</comment>
<dbReference type="Gene3D" id="3.40.50.300">
    <property type="entry name" value="P-loop containing nucleotide triphosphate hydrolases"/>
    <property type="match status" value="1"/>
</dbReference>
<dbReference type="PANTHER" id="PTHR36978">
    <property type="entry name" value="P-LOOP CONTAINING NUCLEOTIDE TRIPHOSPHATE HYDROLASE"/>
    <property type="match status" value="1"/>
</dbReference>
<dbReference type="OrthoDB" id="408152at2759"/>
<evidence type="ECO:0008006" key="3">
    <source>
        <dbReference type="Google" id="ProtNLM"/>
    </source>
</evidence>
<accession>A0A8H7ENQ8</accession>
<sequence length="232" mass="26840">MAPLEVIGAGFGRTGTHSLRLALDMLGYKTHHMVVLLQDERKDPLLFLRAYENPQEEHNWDEAYEGYTAAVDWPTASFVEPLMKKYPNAKVLLTVRDPDSWYRSVKNTIFQSLNIPRPGNKPRDADIQIMAKKVVLDGDISDPERFADEEAIKRKFIEHNEYIRKIVPPERLLEINLGEGWDRLCKFLGKDIPEEPYPNTNSTDEFRKIVIDSRKKDYNDIANHYGPKILAE</sequence>
<dbReference type="Proteomes" id="UP000605846">
    <property type="component" value="Unassembled WGS sequence"/>
</dbReference>